<evidence type="ECO:0000256" key="7">
    <source>
        <dbReference type="ARBA" id="ARBA00033711"/>
    </source>
</evidence>
<dbReference type="Gene3D" id="3.90.1560.10">
    <property type="entry name" value="ComB-like"/>
    <property type="match status" value="1"/>
</dbReference>
<comment type="similarity">
    <text evidence="2">Belongs to the ComB family.</text>
</comment>
<feature type="region of interest" description="Disordered" evidence="8">
    <location>
        <begin position="246"/>
        <end position="265"/>
    </location>
</feature>
<evidence type="ECO:0000256" key="8">
    <source>
        <dbReference type="SAM" id="MobiDB-lite"/>
    </source>
</evidence>
<dbReference type="Pfam" id="PF04029">
    <property type="entry name" value="2-ph_phosp"/>
    <property type="match status" value="1"/>
</dbReference>
<dbReference type="InterPro" id="IPR036702">
    <property type="entry name" value="ComB-like_sf"/>
</dbReference>
<comment type="cofactor">
    <cofactor evidence="1">
        <name>Mg(2+)</name>
        <dbReference type="ChEBI" id="CHEBI:18420"/>
    </cofactor>
</comment>
<sequence>MKLRVDLLPKSSYGDVVVVIDVLRTCTIAPLLFDRGLEALYMSASIRRALHLAEAKDLLLVGERRGLPPEGFNYGNSPQELLTAPVAGRSAVLVSENAPRVLEQVAGARHLLLGSLYNAEAVAAHAASLAHDEVALVCSGFAGNEDLDDALCAGFLAAQLKRRFGDAELVGATLMSISLFKAFPNPTQALWRSRAGQYLRTLALEDDLATAGLLSASRTVPYLETTFHAEGAPLFRFTAHRVPVPGDQPDRHDVSAAGVGDACAR</sequence>
<dbReference type="SUPFAM" id="SSF142823">
    <property type="entry name" value="ComB-like"/>
    <property type="match status" value="1"/>
</dbReference>
<evidence type="ECO:0000256" key="5">
    <source>
        <dbReference type="ARBA" id="ARBA00022801"/>
    </source>
</evidence>
<dbReference type="AlphaFoldDB" id="D7CWZ3"/>
<protein>
    <recommendedName>
        <fullName evidence="4">Probable 2-phosphosulfolactate phosphatase</fullName>
        <ecNumber evidence="3">3.1.3.71</ecNumber>
    </recommendedName>
</protein>
<organism evidence="9 10">
    <name type="scientific">Truepera radiovictrix (strain DSM 17093 / CIP 108686 / LMG 22925 / RQ-24)</name>
    <dbReference type="NCBI Taxonomy" id="649638"/>
    <lineage>
        <taxon>Bacteria</taxon>
        <taxon>Thermotogati</taxon>
        <taxon>Deinococcota</taxon>
        <taxon>Deinococci</taxon>
        <taxon>Trueperales</taxon>
        <taxon>Trueperaceae</taxon>
        <taxon>Truepera</taxon>
    </lineage>
</organism>
<evidence type="ECO:0000256" key="3">
    <source>
        <dbReference type="ARBA" id="ARBA00012953"/>
    </source>
</evidence>
<dbReference type="KEGG" id="tra:Trad_1379"/>
<evidence type="ECO:0000256" key="2">
    <source>
        <dbReference type="ARBA" id="ARBA00009997"/>
    </source>
</evidence>
<dbReference type="STRING" id="649638.Trad_1379"/>
<keyword evidence="6" id="KW-0460">Magnesium</keyword>
<dbReference type="PANTHER" id="PTHR37311">
    <property type="entry name" value="2-PHOSPHOSULFOLACTATE PHOSPHATASE-RELATED"/>
    <property type="match status" value="1"/>
</dbReference>
<evidence type="ECO:0000256" key="6">
    <source>
        <dbReference type="ARBA" id="ARBA00022842"/>
    </source>
</evidence>
<evidence type="ECO:0000256" key="4">
    <source>
        <dbReference type="ARBA" id="ARBA00021948"/>
    </source>
</evidence>
<dbReference type="GO" id="GO:0050532">
    <property type="term" value="F:2-phosphosulfolactate phosphatase activity"/>
    <property type="evidence" value="ECO:0007669"/>
    <property type="project" value="UniProtKB-EC"/>
</dbReference>
<accession>D7CWZ3</accession>
<reference evidence="9 10" key="2">
    <citation type="journal article" date="2011" name="Stand. Genomic Sci.">
        <title>Complete genome sequence of Truepera radiovictrix type strain (RQ-24).</title>
        <authorList>
            <person name="Ivanova N."/>
            <person name="Rohde C."/>
            <person name="Munk C."/>
            <person name="Nolan M."/>
            <person name="Lucas S."/>
            <person name="Del Rio T.G."/>
            <person name="Tice H."/>
            <person name="Deshpande S."/>
            <person name="Cheng J.F."/>
            <person name="Tapia R."/>
            <person name="Han C."/>
            <person name="Goodwin L."/>
            <person name="Pitluck S."/>
            <person name="Liolios K."/>
            <person name="Mavromatis K."/>
            <person name="Mikhailova N."/>
            <person name="Pati A."/>
            <person name="Chen A."/>
            <person name="Palaniappan K."/>
            <person name="Land M."/>
            <person name="Hauser L."/>
            <person name="Chang Y.J."/>
            <person name="Jeffries C.D."/>
            <person name="Brambilla E."/>
            <person name="Rohde M."/>
            <person name="Goker M."/>
            <person name="Tindall B.J."/>
            <person name="Woyke T."/>
            <person name="Bristow J."/>
            <person name="Eisen J.A."/>
            <person name="Markowitz V."/>
            <person name="Hugenholtz P."/>
            <person name="Kyrpides N.C."/>
            <person name="Klenk H.P."/>
            <person name="Lapidus A."/>
        </authorList>
    </citation>
    <scope>NUCLEOTIDE SEQUENCE [LARGE SCALE GENOMIC DNA]</scope>
    <source>
        <strain evidence="10">DSM 17093 / CIP 108686 / LMG 22925 / RQ-24</strain>
    </source>
</reference>
<dbReference type="EMBL" id="CP002049">
    <property type="protein sequence ID" value="ADI14501.1"/>
    <property type="molecule type" value="Genomic_DNA"/>
</dbReference>
<dbReference type="PANTHER" id="PTHR37311:SF1">
    <property type="entry name" value="2-PHOSPHOSULFOLACTATE PHOSPHATASE-RELATED"/>
    <property type="match status" value="1"/>
</dbReference>
<keyword evidence="10" id="KW-1185">Reference proteome</keyword>
<dbReference type="RefSeq" id="WP_013177871.1">
    <property type="nucleotide sequence ID" value="NC_014221.1"/>
</dbReference>
<dbReference type="EC" id="3.1.3.71" evidence="3"/>
<dbReference type="Proteomes" id="UP000000379">
    <property type="component" value="Chromosome"/>
</dbReference>
<dbReference type="InterPro" id="IPR005238">
    <property type="entry name" value="ComB-like"/>
</dbReference>
<comment type="catalytic activity">
    <reaction evidence="7">
        <text>(2R)-O-phospho-3-sulfolactate + H2O = (2R)-3-sulfolactate + phosphate</text>
        <dbReference type="Rhea" id="RHEA:23416"/>
        <dbReference type="ChEBI" id="CHEBI:15377"/>
        <dbReference type="ChEBI" id="CHEBI:15597"/>
        <dbReference type="ChEBI" id="CHEBI:43474"/>
        <dbReference type="ChEBI" id="CHEBI:58738"/>
        <dbReference type="EC" id="3.1.3.71"/>
    </reaction>
</comment>
<keyword evidence="5" id="KW-0378">Hydrolase</keyword>
<evidence type="ECO:0000256" key="1">
    <source>
        <dbReference type="ARBA" id="ARBA00001946"/>
    </source>
</evidence>
<evidence type="ECO:0000313" key="9">
    <source>
        <dbReference type="EMBL" id="ADI14501.1"/>
    </source>
</evidence>
<gene>
    <name evidence="9" type="ordered locus">Trad_1379</name>
</gene>
<dbReference type="GO" id="GO:0050545">
    <property type="term" value="F:sulfopyruvate decarboxylase activity"/>
    <property type="evidence" value="ECO:0007669"/>
    <property type="project" value="TreeGrafter"/>
</dbReference>
<reference evidence="10" key="1">
    <citation type="submission" date="2010-05" db="EMBL/GenBank/DDBJ databases">
        <title>The complete genome of Truepera radiovictris DSM 17093.</title>
        <authorList>
            <consortium name="US DOE Joint Genome Institute (JGI-PGF)"/>
            <person name="Lucas S."/>
            <person name="Copeland A."/>
            <person name="Lapidus A."/>
            <person name="Glavina del Rio T."/>
            <person name="Dalin E."/>
            <person name="Tice H."/>
            <person name="Bruce D."/>
            <person name="Goodwin L."/>
            <person name="Pitluck S."/>
            <person name="Kyrpides N."/>
            <person name="Mavromatis K."/>
            <person name="Ovchinnikova G."/>
            <person name="Munk A.C."/>
            <person name="Detter J.C."/>
            <person name="Han C."/>
            <person name="Tapia R."/>
            <person name="Land M."/>
            <person name="Hauser L."/>
            <person name="Markowitz V."/>
            <person name="Cheng J.-F."/>
            <person name="Hugenholtz P."/>
            <person name="Woyke T."/>
            <person name="Wu D."/>
            <person name="Tindall B."/>
            <person name="Pomrenke H.G."/>
            <person name="Brambilla E."/>
            <person name="Klenk H.-P."/>
            <person name="Eisen J.A."/>
        </authorList>
    </citation>
    <scope>NUCLEOTIDE SEQUENCE [LARGE SCALE GENOMIC DNA]</scope>
    <source>
        <strain evidence="10">DSM 17093 / CIP 108686 / LMG 22925 / RQ-24</strain>
    </source>
</reference>
<dbReference type="HOGENOM" id="CLU_070028_0_0_0"/>
<dbReference type="GO" id="GO:0000287">
    <property type="term" value="F:magnesium ion binding"/>
    <property type="evidence" value="ECO:0007669"/>
    <property type="project" value="InterPro"/>
</dbReference>
<proteinExistence type="inferred from homology"/>
<dbReference type="eggNOG" id="COG2045">
    <property type="taxonomic scope" value="Bacteria"/>
</dbReference>
<name>D7CWZ3_TRURR</name>
<evidence type="ECO:0000313" key="10">
    <source>
        <dbReference type="Proteomes" id="UP000000379"/>
    </source>
</evidence>